<dbReference type="EMBL" id="JBIYXZ010002087">
    <property type="protein sequence ID" value="KAL3044345.1"/>
    <property type="molecule type" value="Genomic_DNA"/>
</dbReference>
<dbReference type="Proteomes" id="UP001619887">
    <property type="component" value="Unassembled WGS sequence"/>
</dbReference>
<name>A0ABD2FS41_PAGBO</name>
<evidence type="ECO:0000313" key="1">
    <source>
        <dbReference type="EMBL" id="KAL3044345.1"/>
    </source>
</evidence>
<organism evidence="1 2">
    <name type="scientific">Pagothenia borchgrevinki</name>
    <name type="common">Bald rockcod</name>
    <name type="synonym">Trematomus borchgrevinki</name>
    <dbReference type="NCBI Taxonomy" id="8213"/>
    <lineage>
        <taxon>Eukaryota</taxon>
        <taxon>Metazoa</taxon>
        <taxon>Chordata</taxon>
        <taxon>Craniata</taxon>
        <taxon>Vertebrata</taxon>
        <taxon>Euteleostomi</taxon>
        <taxon>Actinopterygii</taxon>
        <taxon>Neopterygii</taxon>
        <taxon>Teleostei</taxon>
        <taxon>Neoteleostei</taxon>
        <taxon>Acanthomorphata</taxon>
        <taxon>Eupercaria</taxon>
        <taxon>Perciformes</taxon>
        <taxon>Notothenioidei</taxon>
        <taxon>Nototheniidae</taxon>
        <taxon>Pagothenia</taxon>
    </lineage>
</organism>
<reference evidence="1 2" key="1">
    <citation type="journal article" date="2022" name="G3 (Bethesda)">
        <title>Evaluating Illumina-, Nanopore-, and PacBio-based genome assembly strategies with the bald notothen, Trematomus borchgrevinki.</title>
        <authorList>
            <person name="Rayamajhi N."/>
            <person name="Cheng C.C."/>
            <person name="Catchen J.M."/>
        </authorList>
    </citation>
    <scope>NUCLEOTIDE SEQUENCE [LARGE SCALE GENOMIC DNA]</scope>
    <source>
        <strain evidence="1">AGRC-2024</strain>
    </source>
</reference>
<reference evidence="1 2" key="2">
    <citation type="journal article" date="2024" name="G3 (Bethesda)">
        <title>The genome of the cryopelagic Antarctic bald notothen, Trematomus borchgrevinki.</title>
        <authorList>
            <person name="Rayamajhi N."/>
            <person name="Rivera-Colon A.G."/>
            <person name="Minhas B.F."/>
            <person name="Cheng C.C."/>
            <person name="Catchen J.M."/>
        </authorList>
    </citation>
    <scope>NUCLEOTIDE SEQUENCE [LARGE SCALE GENOMIC DNA]</scope>
    <source>
        <strain evidence="1">AGRC-2024</strain>
    </source>
</reference>
<comment type="caution">
    <text evidence="1">The sequence shown here is derived from an EMBL/GenBank/DDBJ whole genome shotgun (WGS) entry which is preliminary data.</text>
</comment>
<sequence>MRQLVFKLLNKRRYKGIAGRTRTEEDQISRVSVDLKRVQQVEALLWISVRTERREPPPLCVGNMTARPKLRAQRTHTLLDLDLDLKLELNLLNLDLDLKLDLDLLNLDLDL</sequence>
<accession>A0ABD2FS41</accession>
<proteinExistence type="predicted"/>
<protein>
    <submittedName>
        <fullName evidence="1">Uncharacterized protein</fullName>
    </submittedName>
</protein>
<evidence type="ECO:0000313" key="2">
    <source>
        <dbReference type="Proteomes" id="UP001619887"/>
    </source>
</evidence>
<gene>
    <name evidence="1" type="ORF">OYC64_012773</name>
</gene>
<keyword evidence="2" id="KW-1185">Reference proteome</keyword>
<dbReference type="AlphaFoldDB" id="A0ABD2FS41"/>